<comment type="caution">
    <text evidence="4">The sequence shown here is derived from an EMBL/GenBank/DDBJ whole genome shotgun (WGS) entry which is preliminary data.</text>
</comment>
<evidence type="ECO:0000259" key="3">
    <source>
        <dbReference type="Pfam" id="PF01569"/>
    </source>
</evidence>
<keyword evidence="2" id="KW-0812">Transmembrane</keyword>
<dbReference type="AlphaFoldDB" id="A0A645EJ66"/>
<gene>
    <name evidence="4" type="ORF">SDC9_149009</name>
</gene>
<proteinExistence type="predicted"/>
<keyword evidence="2" id="KW-0472">Membrane</keyword>
<feature type="region of interest" description="Disordered" evidence="1">
    <location>
        <begin position="105"/>
        <end position="126"/>
    </location>
</feature>
<accession>A0A645EJ66</accession>
<dbReference type="PANTHER" id="PTHR14969">
    <property type="entry name" value="SPHINGOSINE-1-PHOSPHATE PHOSPHOHYDROLASE"/>
    <property type="match status" value="1"/>
</dbReference>
<sequence>MRAIPTKLHLIDVVGYSFPSEAVCLAMIFYGLLLMLLFKKIDKIGLKRFLLFLYVVLIGSIGFSRVYLGANYITDVIAAILLAMVSYSAVMFIGDLIRIISEKKRKQAERIADPEDSDDQEGHLSY</sequence>
<evidence type="ECO:0000256" key="2">
    <source>
        <dbReference type="SAM" id="Phobius"/>
    </source>
</evidence>
<evidence type="ECO:0000256" key="1">
    <source>
        <dbReference type="SAM" id="MobiDB-lite"/>
    </source>
</evidence>
<feature type="transmembrane region" description="Helical" evidence="2">
    <location>
        <begin position="50"/>
        <end position="70"/>
    </location>
</feature>
<dbReference type="Gene3D" id="1.20.144.10">
    <property type="entry name" value="Phosphatidic acid phosphatase type 2/haloperoxidase"/>
    <property type="match status" value="1"/>
</dbReference>
<evidence type="ECO:0000313" key="4">
    <source>
        <dbReference type="EMBL" id="MPN01797.1"/>
    </source>
</evidence>
<dbReference type="InterPro" id="IPR000326">
    <property type="entry name" value="PAP2/HPO"/>
</dbReference>
<dbReference type="Pfam" id="PF01569">
    <property type="entry name" value="PAP2"/>
    <property type="match status" value="1"/>
</dbReference>
<keyword evidence="2" id="KW-1133">Transmembrane helix</keyword>
<dbReference type="PANTHER" id="PTHR14969:SF13">
    <property type="entry name" value="AT30094P"/>
    <property type="match status" value="1"/>
</dbReference>
<dbReference type="SUPFAM" id="SSF48317">
    <property type="entry name" value="Acid phosphatase/Vanadium-dependent haloperoxidase"/>
    <property type="match status" value="1"/>
</dbReference>
<dbReference type="EMBL" id="VSSQ01047780">
    <property type="protein sequence ID" value="MPN01797.1"/>
    <property type="molecule type" value="Genomic_DNA"/>
</dbReference>
<feature type="transmembrane region" description="Helical" evidence="2">
    <location>
        <begin position="20"/>
        <end position="38"/>
    </location>
</feature>
<dbReference type="InterPro" id="IPR036938">
    <property type="entry name" value="PAP2/HPO_sf"/>
</dbReference>
<name>A0A645EJ66_9ZZZZ</name>
<organism evidence="4">
    <name type="scientific">bioreactor metagenome</name>
    <dbReference type="NCBI Taxonomy" id="1076179"/>
    <lineage>
        <taxon>unclassified sequences</taxon>
        <taxon>metagenomes</taxon>
        <taxon>ecological metagenomes</taxon>
    </lineage>
</organism>
<reference evidence="4" key="1">
    <citation type="submission" date="2019-08" db="EMBL/GenBank/DDBJ databases">
        <authorList>
            <person name="Kucharzyk K."/>
            <person name="Murdoch R.W."/>
            <person name="Higgins S."/>
            <person name="Loffler F."/>
        </authorList>
    </citation>
    <scope>NUCLEOTIDE SEQUENCE</scope>
</reference>
<feature type="transmembrane region" description="Helical" evidence="2">
    <location>
        <begin position="76"/>
        <end position="97"/>
    </location>
</feature>
<protein>
    <recommendedName>
        <fullName evidence="3">Phosphatidic acid phosphatase type 2/haloperoxidase domain-containing protein</fullName>
    </recommendedName>
</protein>
<feature type="domain" description="Phosphatidic acid phosphatase type 2/haloperoxidase" evidence="3">
    <location>
        <begin position="15"/>
        <end position="89"/>
    </location>
</feature>